<gene>
    <name evidence="6" type="ORF">PR048_004801</name>
</gene>
<comment type="subcellular location">
    <subcellularLocation>
        <location evidence="1">Nucleus</location>
    </subcellularLocation>
</comment>
<evidence type="ECO:0000256" key="4">
    <source>
        <dbReference type="ARBA" id="ARBA00022833"/>
    </source>
</evidence>
<evidence type="ECO:0000256" key="5">
    <source>
        <dbReference type="ARBA" id="ARBA00023242"/>
    </source>
</evidence>
<name>A0ABQ9I7A7_9NEOP</name>
<evidence type="ECO:0000313" key="6">
    <source>
        <dbReference type="EMBL" id="KAJ8892221.1"/>
    </source>
</evidence>
<dbReference type="Proteomes" id="UP001159363">
    <property type="component" value="Chromosome 2"/>
</dbReference>
<keyword evidence="7" id="KW-1185">Reference proteome</keyword>
<evidence type="ECO:0000313" key="7">
    <source>
        <dbReference type="Proteomes" id="UP001159363"/>
    </source>
</evidence>
<accession>A0ABQ9I7A7</accession>
<evidence type="ECO:0000256" key="2">
    <source>
        <dbReference type="ARBA" id="ARBA00022723"/>
    </source>
</evidence>
<keyword evidence="4" id="KW-0862">Zinc</keyword>
<reference evidence="6 7" key="1">
    <citation type="submission" date="2023-02" db="EMBL/GenBank/DDBJ databases">
        <title>LHISI_Scaffold_Assembly.</title>
        <authorList>
            <person name="Stuart O.P."/>
            <person name="Cleave R."/>
            <person name="Magrath M.J.L."/>
            <person name="Mikheyev A.S."/>
        </authorList>
    </citation>
    <scope>NUCLEOTIDE SEQUENCE [LARGE SCALE GENOMIC DNA]</scope>
    <source>
        <strain evidence="6">Daus_M_001</strain>
        <tissue evidence="6">Leg muscle</tissue>
    </source>
</reference>
<dbReference type="PANTHER" id="PTHR46481">
    <property type="entry name" value="ZINC FINGER BED DOMAIN-CONTAINING PROTEIN 4"/>
    <property type="match status" value="1"/>
</dbReference>
<dbReference type="SUPFAM" id="SSF140996">
    <property type="entry name" value="Hermes dimerisation domain"/>
    <property type="match status" value="1"/>
</dbReference>
<keyword evidence="5" id="KW-0539">Nucleus</keyword>
<organism evidence="6 7">
    <name type="scientific">Dryococelus australis</name>
    <dbReference type="NCBI Taxonomy" id="614101"/>
    <lineage>
        <taxon>Eukaryota</taxon>
        <taxon>Metazoa</taxon>
        <taxon>Ecdysozoa</taxon>
        <taxon>Arthropoda</taxon>
        <taxon>Hexapoda</taxon>
        <taxon>Insecta</taxon>
        <taxon>Pterygota</taxon>
        <taxon>Neoptera</taxon>
        <taxon>Polyneoptera</taxon>
        <taxon>Phasmatodea</taxon>
        <taxon>Verophasmatodea</taxon>
        <taxon>Anareolatae</taxon>
        <taxon>Phasmatidae</taxon>
        <taxon>Eurycanthinae</taxon>
        <taxon>Dryococelus</taxon>
    </lineage>
</organism>
<keyword evidence="3" id="KW-0863">Zinc-finger</keyword>
<protein>
    <submittedName>
        <fullName evidence="6">Uncharacterized protein</fullName>
    </submittedName>
</protein>
<sequence>MAKRLALYKTVCAEYLELQKQVNPITSTCKKVKLTLSASFANQENYDKDNPKAVAITNAIEKMMAILQPFSMMQDGGFKELMVLVEPKYSLPDRTTFSRCDMPELYHNLVHKICTKMSNDFEGGVNSIAFTTDMWTSRSSDSYLSLTCHYEKPSFVSEY</sequence>
<evidence type="ECO:0000256" key="3">
    <source>
        <dbReference type="ARBA" id="ARBA00022771"/>
    </source>
</evidence>
<comment type="caution">
    <text evidence="6">The sequence shown here is derived from an EMBL/GenBank/DDBJ whole genome shotgun (WGS) entry which is preliminary data.</text>
</comment>
<evidence type="ECO:0000256" key="1">
    <source>
        <dbReference type="ARBA" id="ARBA00004123"/>
    </source>
</evidence>
<dbReference type="InterPro" id="IPR052035">
    <property type="entry name" value="ZnF_BED_domain_contain"/>
</dbReference>
<dbReference type="PANTHER" id="PTHR46481:SF10">
    <property type="entry name" value="ZINC FINGER BED DOMAIN-CONTAINING PROTEIN 39"/>
    <property type="match status" value="1"/>
</dbReference>
<proteinExistence type="predicted"/>
<keyword evidence="2" id="KW-0479">Metal-binding</keyword>
<dbReference type="EMBL" id="JARBHB010000002">
    <property type="protein sequence ID" value="KAJ8892221.1"/>
    <property type="molecule type" value="Genomic_DNA"/>
</dbReference>